<dbReference type="GO" id="GO:0008124">
    <property type="term" value="F:4-alpha-hydroxytetrahydrobiopterin dehydratase activity"/>
    <property type="evidence" value="ECO:0007669"/>
    <property type="project" value="UniProtKB-UniRule"/>
</dbReference>
<organism evidence="5 6">
    <name type="scientific">Thiohalomonas denitrificans</name>
    <dbReference type="NCBI Taxonomy" id="415747"/>
    <lineage>
        <taxon>Bacteria</taxon>
        <taxon>Pseudomonadati</taxon>
        <taxon>Pseudomonadota</taxon>
        <taxon>Gammaproteobacteria</taxon>
        <taxon>Thiohalomonadales</taxon>
        <taxon>Thiohalomonadaceae</taxon>
        <taxon>Thiohalomonas</taxon>
    </lineage>
</organism>
<dbReference type="PANTHER" id="PTHR12599">
    <property type="entry name" value="PTERIN-4-ALPHA-CARBINOLAMINE DEHYDRATASE"/>
    <property type="match status" value="1"/>
</dbReference>
<dbReference type="InterPro" id="IPR001533">
    <property type="entry name" value="Pterin_deHydtase"/>
</dbReference>
<dbReference type="InterPro" id="IPR036428">
    <property type="entry name" value="PCD_sf"/>
</dbReference>
<evidence type="ECO:0000256" key="1">
    <source>
        <dbReference type="ARBA" id="ARBA00001554"/>
    </source>
</evidence>
<dbReference type="Gene3D" id="3.30.1360.20">
    <property type="entry name" value="Transcriptional coactivator/pterin dehydratase"/>
    <property type="match status" value="1"/>
</dbReference>
<comment type="similarity">
    <text evidence="2 4">Belongs to the pterin-4-alpha-carbinolamine dehydratase family.</text>
</comment>
<dbReference type="HAMAP" id="MF_00434">
    <property type="entry name" value="Pterin_4_alpha"/>
    <property type="match status" value="1"/>
</dbReference>
<dbReference type="GO" id="GO:0006729">
    <property type="term" value="P:tetrahydrobiopterin biosynthetic process"/>
    <property type="evidence" value="ECO:0007669"/>
    <property type="project" value="InterPro"/>
</dbReference>
<dbReference type="NCBIfam" id="NF002017">
    <property type="entry name" value="PRK00823.1-2"/>
    <property type="match status" value="1"/>
</dbReference>
<dbReference type="EMBL" id="FMWD01000003">
    <property type="protein sequence ID" value="SCZ56328.1"/>
    <property type="molecule type" value="Genomic_DNA"/>
</dbReference>
<proteinExistence type="inferred from homology"/>
<accession>A0A1G5Q3Y6</accession>
<reference evidence="5 6" key="1">
    <citation type="submission" date="2016-10" db="EMBL/GenBank/DDBJ databases">
        <authorList>
            <person name="de Groot N.N."/>
        </authorList>
    </citation>
    <scope>NUCLEOTIDE SEQUENCE [LARGE SCALE GENOMIC DNA]</scope>
    <source>
        <strain evidence="5 6">HLD2</strain>
    </source>
</reference>
<dbReference type="STRING" id="415747.SAMN03097708_01336"/>
<evidence type="ECO:0000313" key="6">
    <source>
        <dbReference type="Proteomes" id="UP000199648"/>
    </source>
</evidence>
<dbReference type="RefSeq" id="WP_092994279.1">
    <property type="nucleotide sequence ID" value="NZ_FMWD01000003.1"/>
</dbReference>
<dbReference type="Proteomes" id="UP000199648">
    <property type="component" value="Unassembled WGS sequence"/>
</dbReference>
<dbReference type="CDD" id="cd00913">
    <property type="entry name" value="PCD_DCoH_subfamily_a"/>
    <property type="match status" value="1"/>
</dbReference>
<evidence type="ECO:0000256" key="3">
    <source>
        <dbReference type="ARBA" id="ARBA00023239"/>
    </source>
</evidence>
<name>A0A1G5Q3Y6_9GAMM</name>
<dbReference type="AlphaFoldDB" id="A0A1G5Q3Y6"/>
<dbReference type="Pfam" id="PF01329">
    <property type="entry name" value="Pterin_4a"/>
    <property type="match status" value="1"/>
</dbReference>
<sequence>MLENEHCSAEPTRLNKEEVDSLLDEVSGWTVSDEGSTLVREFTFRNFYETMGFANAVAWEANREDHHPDLELSYKRGKVHFTTHSADGLSRNDFILAARVNALTG</sequence>
<evidence type="ECO:0000256" key="2">
    <source>
        <dbReference type="ARBA" id="ARBA00006472"/>
    </source>
</evidence>
<dbReference type="PANTHER" id="PTHR12599:SF0">
    <property type="entry name" value="PTERIN-4-ALPHA-CARBINOLAMINE DEHYDRATASE"/>
    <property type="match status" value="1"/>
</dbReference>
<evidence type="ECO:0000313" key="5">
    <source>
        <dbReference type="EMBL" id="SCZ56328.1"/>
    </source>
</evidence>
<dbReference type="OrthoDB" id="5294615at2"/>
<protein>
    <recommendedName>
        <fullName evidence="4">Putative pterin-4-alpha-carbinolamine dehydratase</fullName>
        <shortName evidence="4">PHS</shortName>
        <ecNumber evidence="4">4.2.1.96</ecNumber>
    </recommendedName>
    <alternativeName>
        <fullName evidence="4">4-alpha-hydroxy-tetrahydropterin dehydratase</fullName>
    </alternativeName>
    <alternativeName>
        <fullName evidence="4">Pterin carbinolamine dehydratase</fullName>
        <shortName evidence="4">PCD</shortName>
    </alternativeName>
</protein>
<comment type="catalytic activity">
    <reaction evidence="1 4">
        <text>(4aS,6R)-4a-hydroxy-L-erythro-5,6,7,8-tetrahydrobiopterin = (6R)-L-erythro-6,7-dihydrobiopterin + H2O</text>
        <dbReference type="Rhea" id="RHEA:11920"/>
        <dbReference type="ChEBI" id="CHEBI:15377"/>
        <dbReference type="ChEBI" id="CHEBI:15642"/>
        <dbReference type="ChEBI" id="CHEBI:43120"/>
        <dbReference type="EC" id="4.2.1.96"/>
    </reaction>
</comment>
<dbReference type="EC" id="4.2.1.96" evidence="4"/>
<keyword evidence="3 4" id="KW-0456">Lyase</keyword>
<keyword evidence="6" id="KW-1185">Reference proteome</keyword>
<evidence type="ECO:0000256" key="4">
    <source>
        <dbReference type="HAMAP-Rule" id="MF_00434"/>
    </source>
</evidence>
<gene>
    <name evidence="5" type="ORF">SAMN03097708_01336</name>
</gene>
<dbReference type="SUPFAM" id="SSF55248">
    <property type="entry name" value="PCD-like"/>
    <property type="match status" value="1"/>
</dbReference>